<protein>
    <submittedName>
        <fullName evidence="2">CDP-diacylglycerol---serine O-phosphatidyltransferase</fullName>
    </submittedName>
</protein>
<gene>
    <name evidence="2" type="ORF">SAMN05216313_110140</name>
</gene>
<dbReference type="EMBL" id="FOIM01000010">
    <property type="protein sequence ID" value="SET66035.1"/>
    <property type="molecule type" value="Genomic_DNA"/>
</dbReference>
<dbReference type="Proteomes" id="UP000198508">
    <property type="component" value="Unassembled WGS sequence"/>
</dbReference>
<name>A0A1I0G5J8_9FIRM</name>
<accession>A0A1I0G5J8</accession>
<feature type="transmembrane region" description="Helical" evidence="1">
    <location>
        <begin position="188"/>
        <end position="208"/>
    </location>
</feature>
<evidence type="ECO:0000313" key="3">
    <source>
        <dbReference type="Proteomes" id="UP000198508"/>
    </source>
</evidence>
<keyword evidence="1" id="KW-0812">Transmembrane</keyword>
<feature type="transmembrane region" description="Helical" evidence="1">
    <location>
        <begin position="72"/>
        <end position="90"/>
    </location>
</feature>
<dbReference type="STRING" id="460384.SAMN05216313_110140"/>
<feature type="transmembrane region" description="Helical" evidence="1">
    <location>
        <begin position="96"/>
        <end position="113"/>
    </location>
</feature>
<reference evidence="3" key="1">
    <citation type="submission" date="2016-10" db="EMBL/GenBank/DDBJ databases">
        <authorList>
            <person name="Varghese N."/>
            <person name="Submissions S."/>
        </authorList>
    </citation>
    <scope>NUCLEOTIDE SEQUENCE [LARGE SCALE GENOMIC DNA]</scope>
    <source>
        <strain evidence="3">NLAE-zl-G277</strain>
    </source>
</reference>
<dbReference type="GO" id="GO:0016780">
    <property type="term" value="F:phosphotransferase activity, for other substituted phosphate groups"/>
    <property type="evidence" value="ECO:0007669"/>
    <property type="project" value="InterPro"/>
</dbReference>
<feature type="transmembrane region" description="Helical" evidence="1">
    <location>
        <begin position="134"/>
        <end position="152"/>
    </location>
</feature>
<evidence type="ECO:0000313" key="2">
    <source>
        <dbReference type="EMBL" id="SET66035.1"/>
    </source>
</evidence>
<keyword evidence="1" id="KW-0472">Membrane</keyword>
<sequence>MIGFYDYTVILTYVSLASSVIGMTQAIHGRFKAAVVLLAFSGLCDMFDGKIARTKKNRSENAKAFGIQIDSLCDVVCFGAFPALICYLLGVRGFLGMTVIALYCVASVIRLAFFNVMEMNNALITEEGEKFYRGLPITSMAVALPLVFMIQFFVPDRVFVVCLYLLLLVVGLLFIVDFRFRKPSNLTLAFLVSAITAALVLMLLYTRYPIHIRRAPMISQIFKSFR</sequence>
<dbReference type="InterPro" id="IPR043130">
    <property type="entry name" value="CDP-OH_PTrfase_TM_dom"/>
</dbReference>
<keyword evidence="3" id="KW-1185">Reference proteome</keyword>
<dbReference type="RefSeq" id="WP_092363685.1">
    <property type="nucleotide sequence ID" value="NZ_CABJCG010000003.1"/>
</dbReference>
<dbReference type="Pfam" id="PF01066">
    <property type="entry name" value="CDP-OH_P_transf"/>
    <property type="match status" value="1"/>
</dbReference>
<dbReference type="GeneID" id="93280890"/>
<dbReference type="AlphaFoldDB" id="A0A1I0G5J8"/>
<proteinExistence type="predicted"/>
<keyword evidence="2" id="KW-0808">Transferase</keyword>
<dbReference type="GO" id="GO:0016020">
    <property type="term" value="C:membrane"/>
    <property type="evidence" value="ECO:0007669"/>
    <property type="project" value="InterPro"/>
</dbReference>
<dbReference type="GO" id="GO:0008654">
    <property type="term" value="P:phospholipid biosynthetic process"/>
    <property type="evidence" value="ECO:0007669"/>
    <property type="project" value="InterPro"/>
</dbReference>
<feature type="transmembrane region" description="Helical" evidence="1">
    <location>
        <begin position="7"/>
        <end position="27"/>
    </location>
</feature>
<keyword evidence="1" id="KW-1133">Transmembrane helix</keyword>
<evidence type="ECO:0000256" key="1">
    <source>
        <dbReference type="SAM" id="Phobius"/>
    </source>
</evidence>
<feature type="transmembrane region" description="Helical" evidence="1">
    <location>
        <begin position="158"/>
        <end position="176"/>
    </location>
</feature>
<dbReference type="InterPro" id="IPR000462">
    <property type="entry name" value="CDP-OH_P_trans"/>
</dbReference>
<organism evidence="2 3">
    <name type="scientific">Enterocloster lavalensis</name>
    <dbReference type="NCBI Taxonomy" id="460384"/>
    <lineage>
        <taxon>Bacteria</taxon>
        <taxon>Bacillati</taxon>
        <taxon>Bacillota</taxon>
        <taxon>Clostridia</taxon>
        <taxon>Lachnospirales</taxon>
        <taxon>Lachnospiraceae</taxon>
        <taxon>Enterocloster</taxon>
    </lineage>
</organism>
<dbReference type="Gene3D" id="1.20.120.1760">
    <property type="match status" value="1"/>
</dbReference>